<keyword evidence="6" id="KW-0472">Membrane</keyword>
<sequence length="532" mass="58777">MAFKEIFTRSALANYVRSIRETPREMMVNLRLLISCAVYALAGLPPSWDQGSTSVVSSLPGFQKQYNIDSGAKASDVQNLISIIYIGYAVGAACSFFVNDRIGRRWSFRLYATIWIVGQIIATCSPNRAALYTARIISGIGIGSLSVTGPLSIVEIAPAEIRGLLTAWYTVAMGSALFIAVFCVYGAYLHMPAGRLQYQVVWFSPAVFMALAVLASFFISESPRWLMMTGRRDEAVAVLSEVRCLPSDHPRLQKEINDIADSLRGVGASFTEIVKETFTVPSNLRRLQQVLISYALAQLSGANSVTSYFVPIMSIIGLGGGTDRSMFLSGMYCLSKFFFTLLASFFFIDALGRRRSLFIGISVQLLSHIYIGVFVKYHQEGSVPSAASQAAVAALFFHAFGYAIGLLVLPYVFGGELWPNRIRSFGGSVGQTFHWLFIYAIKYSIPSLLKNTDNWGAFLFFAGWCFLGLVYVFLMVPEMAGLSVEEVDALFKGPWFNAYKRVQRHPVIDSIESGDDASLRKQKRNEEAAVKD</sequence>
<dbReference type="SUPFAM" id="SSF103473">
    <property type="entry name" value="MFS general substrate transporter"/>
    <property type="match status" value="1"/>
</dbReference>
<dbReference type="OrthoDB" id="5296287at2759"/>
<comment type="caution">
    <text evidence="7">The sequence shown here is derived from an EMBL/GenBank/DDBJ whole genome shotgun (WGS) entry which is preliminary data.</text>
</comment>
<name>A0A5M3YQR3_ASPTE</name>
<dbReference type="Gene3D" id="1.20.1250.20">
    <property type="entry name" value="MFS general substrate transporter like domains"/>
    <property type="match status" value="1"/>
</dbReference>
<dbReference type="InterPro" id="IPR050360">
    <property type="entry name" value="MFS_Sugar_Transporters"/>
</dbReference>
<keyword evidence="8" id="KW-1185">Reference proteome</keyword>
<evidence type="ECO:0000256" key="1">
    <source>
        <dbReference type="ARBA" id="ARBA00004141"/>
    </source>
</evidence>
<comment type="similarity">
    <text evidence="2">Belongs to the major facilitator superfamily. Sugar transporter (TC 2.A.1.1) family.</text>
</comment>
<keyword evidence="5" id="KW-1133">Transmembrane helix</keyword>
<dbReference type="InterPro" id="IPR005828">
    <property type="entry name" value="MFS_sugar_transport-like"/>
</dbReference>
<dbReference type="InterPro" id="IPR020846">
    <property type="entry name" value="MFS_dom"/>
</dbReference>
<dbReference type="PRINTS" id="PR00171">
    <property type="entry name" value="SUGRTRNSPORT"/>
</dbReference>
<dbReference type="VEuPathDB" id="FungiDB:ATEG_01217"/>
<dbReference type="InterPro" id="IPR036259">
    <property type="entry name" value="MFS_trans_sf"/>
</dbReference>
<dbReference type="Proteomes" id="UP000452235">
    <property type="component" value="Unassembled WGS sequence"/>
</dbReference>
<dbReference type="EMBL" id="BLJY01000001">
    <property type="protein sequence ID" value="GFF12195.1"/>
    <property type="molecule type" value="Genomic_DNA"/>
</dbReference>
<dbReference type="GO" id="GO:0005351">
    <property type="term" value="F:carbohydrate:proton symporter activity"/>
    <property type="evidence" value="ECO:0007669"/>
    <property type="project" value="TreeGrafter"/>
</dbReference>
<accession>A0A5M3YQR3</accession>
<keyword evidence="3" id="KW-0813">Transport</keyword>
<evidence type="ECO:0000256" key="2">
    <source>
        <dbReference type="ARBA" id="ARBA00010992"/>
    </source>
</evidence>
<dbReference type="PROSITE" id="PS00216">
    <property type="entry name" value="SUGAR_TRANSPORT_1"/>
    <property type="match status" value="1"/>
</dbReference>
<dbReference type="PANTHER" id="PTHR48022">
    <property type="entry name" value="PLASTIDIC GLUCOSE TRANSPORTER 4"/>
    <property type="match status" value="1"/>
</dbReference>
<evidence type="ECO:0000256" key="3">
    <source>
        <dbReference type="ARBA" id="ARBA00022448"/>
    </source>
</evidence>
<evidence type="ECO:0000256" key="6">
    <source>
        <dbReference type="ARBA" id="ARBA00023136"/>
    </source>
</evidence>
<evidence type="ECO:0000256" key="4">
    <source>
        <dbReference type="ARBA" id="ARBA00022692"/>
    </source>
</evidence>
<organism evidence="7 8">
    <name type="scientific">Aspergillus terreus</name>
    <dbReference type="NCBI Taxonomy" id="33178"/>
    <lineage>
        <taxon>Eukaryota</taxon>
        <taxon>Fungi</taxon>
        <taxon>Dikarya</taxon>
        <taxon>Ascomycota</taxon>
        <taxon>Pezizomycotina</taxon>
        <taxon>Eurotiomycetes</taxon>
        <taxon>Eurotiomycetidae</taxon>
        <taxon>Eurotiales</taxon>
        <taxon>Aspergillaceae</taxon>
        <taxon>Aspergillus</taxon>
        <taxon>Aspergillus subgen. Circumdati</taxon>
    </lineage>
</organism>
<dbReference type="AlphaFoldDB" id="A0A5M3YQR3"/>
<evidence type="ECO:0000313" key="7">
    <source>
        <dbReference type="EMBL" id="GFF12195.1"/>
    </source>
</evidence>
<keyword evidence="4" id="KW-0812">Transmembrane</keyword>
<dbReference type="InterPro" id="IPR005829">
    <property type="entry name" value="Sugar_transporter_CS"/>
</dbReference>
<reference evidence="7 8" key="1">
    <citation type="submission" date="2020-01" db="EMBL/GenBank/DDBJ databases">
        <title>Aspergillus terreus IFO 6365 whole genome shotgun sequence.</title>
        <authorList>
            <person name="Kanamasa S."/>
            <person name="Takahashi H."/>
        </authorList>
    </citation>
    <scope>NUCLEOTIDE SEQUENCE [LARGE SCALE GENOMIC DNA]</scope>
    <source>
        <strain evidence="7 8">IFO 6365</strain>
    </source>
</reference>
<dbReference type="InterPro" id="IPR003663">
    <property type="entry name" value="Sugar/inositol_transpt"/>
</dbReference>
<evidence type="ECO:0000256" key="5">
    <source>
        <dbReference type="ARBA" id="ARBA00022989"/>
    </source>
</evidence>
<protein>
    <submittedName>
        <fullName evidence="7">Related to quinate transport protein</fullName>
    </submittedName>
</protein>
<comment type="subcellular location">
    <subcellularLocation>
        <location evidence="1">Membrane</location>
        <topology evidence="1">Multi-pass membrane protein</topology>
    </subcellularLocation>
</comment>
<dbReference type="Pfam" id="PF00083">
    <property type="entry name" value="Sugar_tr"/>
    <property type="match status" value="1"/>
</dbReference>
<dbReference type="PANTHER" id="PTHR48022:SF59">
    <property type="entry name" value="MAJOR FACILITATOR SUPERFAMILY (MFS) PROFILE DOMAIN-CONTAINING PROTEIN"/>
    <property type="match status" value="1"/>
</dbReference>
<dbReference type="GO" id="GO:0016020">
    <property type="term" value="C:membrane"/>
    <property type="evidence" value="ECO:0007669"/>
    <property type="project" value="UniProtKB-SubCell"/>
</dbReference>
<proteinExistence type="inferred from homology"/>
<dbReference type="PROSITE" id="PS50850">
    <property type="entry name" value="MFS"/>
    <property type="match status" value="1"/>
</dbReference>
<gene>
    <name evidence="7" type="ORF">ATEIFO6365_0001041800</name>
</gene>
<evidence type="ECO:0000313" key="8">
    <source>
        <dbReference type="Proteomes" id="UP000452235"/>
    </source>
</evidence>